<dbReference type="AlphaFoldDB" id="A0A2P2MWW2"/>
<protein>
    <submittedName>
        <fullName evidence="1">Transcription factor MYB48-like</fullName>
    </submittedName>
</protein>
<proteinExistence type="predicted"/>
<accession>A0A2P2MWW2</accession>
<organism evidence="1">
    <name type="scientific">Rhizophora mucronata</name>
    <name type="common">Asiatic mangrove</name>
    <dbReference type="NCBI Taxonomy" id="61149"/>
    <lineage>
        <taxon>Eukaryota</taxon>
        <taxon>Viridiplantae</taxon>
        <taxon>Streptophyta</taxon>
        <taxon>Embryophyta</taxon>
        <taxon>Tracheophyta</taxon>
        <taxon>Spermatophyta</taxon>
        <taxon>Magnoliopsida</taxon>
        <taxon>eudicotyledons</taxon>
        <taxon>Gunneridae</taxon>
        <taxon>Pentapetalae</taxon>
        <taxon>rosids</taxon>
        <taxon>fabids</taxon>
        <taxon>Malpighiales</taxon>
        <taxon>Rhizophoraceae</taxon>
        <taxon>Rhizophora</taxon>
    </lineage>
</organism>
<name>A0A2P2MWW2_RHIMU</name>
<reference evidence="1" key="1">
    <citation type="submission" date="2018-02" db="EMBL/GenBank/DDBJ databases">
        <title>Rhizophora mucronata_Transcriptome.</title>
        <authorList>
            <person name="Meera S.P."/>
            <person name="Sreeshan A."/>
            <person name="Augustine A."/>
        </authorList>
    </citation>
    <scope>NUCLEOTIDE SEQUENCE</scope>
    <source>
        <tissue evidence="1">Leaf</tissue>
    </source>
</reference>
<dbReference type="EMBL" id="GGEC01054221">
    <property type="protein sequence ID" value="MBX34705.1"/>
    <property type="molecule type" value="Transcribed_RNA"/>
</dbReference>
<evidence type="ECO:0000313" key="1">
    <source>
        <dbReference type="EMBL" id="MBX34705.1"/>
    </source>
</evidence>
<sequence length="74" mass="8390">MARCTGQAFIISIYNLKGTILQFFFSDFDLRTCVTAVLLPDLNRSGKSSRLSWLNYLEPVLPGLKRGLITHLEE</sequence>